<dbReference type="Proteomes" id="UP000095705">
    <property type="component" value="Unassembled WGS sequence"/>
</dbReference>
<proteinExistence type="predicted"/>
<evidence type="ECO:0008006" key="5">
    <source>
        <dbReference type="Google" id="ProtNLM"/>
    </source>
</evidence>
<gene>
    <name evidence="3" type="ORF">BGK67_27690</name>
</gene>
<evidence type="ECO:0000256" key="2">
    <source>
        <dbReference type="SAM" id="Phobius"/>
    </source>
</evidence>
<feature type="region of interest" description="Disordered" evidence="1">
    <location>
        <begin position="1"/>
        <end position="37"/>
    </location>
</feature>
<sequence>MSESFPPSEQPEQPTRPGSAPQAAPQAGPRKRVDLGRLVPRRRGARWAALGAAVVIVGGAAAAVAVAVDEHHDERMAGPRFAWHEADREGGPRRGPAVGGEHGDRAFGGPENHKHPKDLKDLKALKEKRDAAPAPRAAEQGPGGSAKTAPAPLPSLAVGQAADKAAGAVDGGKVESIRVVAQEGGGSAWLAVVLGPDGVRHAVTVSGTDGTVTSNVPVDRA</sequence>
<accession>A0A1E5PYN6</accession>
<organism evidence="3 4">
    <name type="scientific">Streptomyces subrutilus</name>
    <dbReference type="NCBI Taxonomy" id="36818"/>
    <lineage>
        <taxon>Bacteria</taxon>
        <taxon>Bacillati</taxon>
        <taxon>Actinomycetota</taxon>
        <taxon>Actinomycetes</taxon>
        <taxon>Kitasatosporales</taxon>
        <taxon>Streptomycetaceae</taxon>
        <taxon>Streptomyces</taxon>
    </lineage>
</organism>
<feature type="region of interest" description="Disordered" evidence="1">
    <location>
        <begin position="83"/>
        <end position="152"/>
    </location>
</feature>
<keyword evidence="2" id="KW-1133">Transmembrane helix</keyword>
<dbReference type="OrthoDB" id="3873873at2"/>
<feature type="compositionally biased region" description="Low complexity" evidence="1">
    <location>
        <begin position="1"/>
        <end position="28"/>
    </location>
</feature>
<evidence type="ECO:0000313" key="4">
    <source>
        <dbReference type="Proteomes" id="UP000095705"/>
    </source>
</evidence>
<feature type="compositionally biased region" description="Basic and acidic residues" evidence="1">
    <location>
        <begin position="118"/>
        <end position="131"/>
    </location>
</feature>
<evidence type="ECO:0000313" key="3">
    <source>
        <dbReference type="EMBL" id="OEJ34613.1"/>
    </source>
</evidence>
<keyword evidence="4" id="KW-1185">Reference proteome</keyword>
<dbReference type="RefSeq" id="WP_069922804.1">
    <property type="nucleotide sequence ID" value="NZ_MEHK01000001.1"/>
</dbReference>
<name>A0A1E5PYN6_9ACTN</name>
<dbReference type="EMBL" id="MEHK01000001">
    <property type="protein sequence ID" value="OEJ34613.1"/>
    <property type="molecule type" value="Genomic_DNA"/>
</dbReference>
<keyword evidence="2" id="KW-0472">Membrane</keyword>
<comment type="caution">
    <text evidence="3">The sequence shown here is derived from an EMBL/GenBank/DDBJ whole genome shotgun (WGS) entry which is preliminary data.</text>
</comment>
<dbReference type="STRING" id="36818.BGK67_27690"/>
<evidence type="ECO:0000256" key="1">
    <source>
        <dbReference type="SAM" id="MobiDB-lite"/>
    </source>
</evidence>
<feature type="compositionally biased region" description="Basic and acidic residues" evidence="1">
    <location>
        <begin position="83"/>
        <end position="92"/>
    </location>
</feature>
<protein>
    <recommendedName>
        <fullName evidence="5">PepSY domain-containing protein</fullName>
    </recommendedName>
</protein>
<keyword evidence="2" id="KW-0812">Transmembrane</keyword>
<reference evidence="3 4" key="1">
    <citation type="submission" date="2016-08" db="EMBL/GenBank/DDBJ databases">
        <title>The complete genome of Streptomyces subrutilus 10-1-1.</title>
        <authorList>
            <person name="Chen X."/>
        </authorList>
    </citation>
    <scope>NUCLEOTIDE SEQUENCE [LARGE SCALE GENOMIC DNA]</scope>
    <source>
        <strain evidence="3 4">10-1-1</strain>
    </source>
</reference>
<feature type="transmembrane region" description="Helical" evidence="2">
    <location>
        <begin position="47"/>
        <end position="68"/>
    </location>
</feature>
<dbReference type="AlphaFoldDB" id="A0A1E5PYN6"/>